<dbReference type="Pfam" id="PF11838">
    <property type="entry name" value="ERAP1_C"/>
    <property type="match status" value="2"/>
</dbReference>
<dbReference type="SUPFAM" id="SSF63737">
    <property type="entry name" value="Leukotriene A4 hydrolase N-terminal domain"/>
    <property type="match status" value="2"/>
</dbReference>
<reference evidence="14" key="1">
    <citation type="submission" date="2020-05" db="EMBL/GenBank/DDBJ databases">
        <title>Phylogenomic resolution of chytrid fungi.</title>
        <authorList>
            <person name="Stajich J.E."/>
            <person name="Amses K."/>
            <person name="Simmons R."/>
            <person name="Seto K."/>
            <person name="Myers J."/>
            <person name="Bonds A."/>
            <person name="Quandt C.A."/>
            <person name="Barry K."/>
            <person name="Liu P."/>
            <person name="Grigoriev I."/>
            <person name="Longcore J.E."/>
            <person name="James T.Y."/>
        </authorList>
    </citation>
    <scope>NUCLEOTIDE SEQUENCE</scope>
    <source>
        <strain evidence="14">PLAUS21</strain>
    </source>
</reference>
<accession>A0AAD5Y709</accession>
<dbReference type="Gene3D" id="1.10.390.10">
    <property type="entry name" value="Neutral Protease Domain 2"/>
    <property type="match status" value="2"/>
</dbReference>
<evidence type="ECO:0000256" key="7">
    <source>
        <dbReference type="ARBA" id="ARBA00023049"/>
    </source>
</evidence>
<dbReference type="CDD" id="cd09601">
    <property type="entry name" value="M1_APN-Q_like"/>
    <property type="match status" value="2"/>
</dbReference>
<evidence type="ECO:0000313" key="14">
    <source>
        <dbReference type="EMBL" id="KAJ3259718.1"/>
    </source>
</evidence>
<keyword evidence="15" id="KW-1185">Reference proteome</keyword>
<dbReference type="GO" id="GO:0006508">
    <property type="term" value="P:proteolysis"/>
    <property type="evidence" value="ECO:0007669"/>
    <property type="project" value="UniProtKB-KW"/>
</dbReference>
<evidence type="ECO:0000256" key="8">
    <source>
        <dbReference type="PIRSR" id="PIRSR634016-1"/>
    </source>
</evidence>
<evidence type="ECO:0000256" key="6">
    <source>
        <dbReference type="ARBA" id="ARBA00022833"/>
    </source>
</evidence>
<feature type="site" description="Transition state stabilizer" evidence="10">
    <location>
        <position position="385"/>
    </location>
</feature>
<keyword evidence="5" id="KW-0378">Hydrolase</keyword>
<organism evidence="14 15">
    <name type="scientific">Boothiomyces macroporosus</name>
    <dbReference type="NCBI Taxonomy" id="261099"/>
    <lineage>
        <taxon>Eukaryota</taxon>
        <taxon>Fungi</taxon>
        <taxon>Fungi incertae sedis</taxon>
        <taxon>Chytridiomycota</taxon>
        <taxon>Chytridiomycota incertae sedis</taxon>
        <taxon>Chytridiomycetes</taxon>
        <taxon>Rhizophydiales</taxon>
        <taxon>Terramycetaceae</taxon>
        <taxon>Boothiomyces</taxon>
    </lineage>
</organism>
<dbReference type="GO" id="GO:0016020">
    <property type="term" value="C:membrane"/>
    <property type="evidence" value="ECO:0007669"/>
    <property type="project" value="TreeGrafter"/>
</dbReference>
<evidence type="ECO:0000256" key="2">
    <source>
        <dbReference type="ARBA" id="ARBA00022438"/>
    </source>
</evidence>
<dbReference type="PRINTS" id="PR00756">
    <property type="entry name" value="ALADIPTASE"/>
</dbReference>
<feature type="binding site" evidence="9">
    <location>
        <position position="322"/>
    </location>
    <ligand>
        <name>Zn(2+)</name>
        <dbReference type="ChEBI" id="CHEBI:29105"/>
        <note>catalytic</note>
    </ligand>
</feature>
<dbReference type="FunFam" id="1.10.390.10:FF:000001">
    <property type="entry name" value="Aminopeptidase"/>
    <property type="match status" value="2"/>
</dbReference>
<dbReference type="InterPro" id="IPR034016">
    <property type="entry name" value="M1_APN-typ"/>
</dbReference>
<feature type="domain" description="Aminopeptidase N-like N-terminal" evidence="13">
    <location>
        <begin position="860"/>
        <end position="1045"/>
    </location>
</feature>
<dbReference type="InterPro" id="IPR001930">
    <property type="entry name" value="Peptidase_M1"/>
</dbReference>
<dbReference type="GO" id="GO:0042277">
    <property type="term" value="F:peptide binding"/>
    <property type="evidence" value="ECO:0007669"/>
    <property type="project" value="TreeGrafter"/>
</dbReference>
<dbReference type="SUPFAM" id="SSF55486">
    <property type="entry name" value="Metalloproteases ('zincins'), catalytic domain"/>
    <property type="match status" value="2"/>
</dbReference>
<keyword evidence="2" id="KW-0031">Aminopeptidase</keyword>
<evidence type="ECO:0000259" key="11">
    <source>
        <dbReference type="Pfam" id="PF01433"/>
    </source>
</evidence>
<dbReference type="GO" id="GO:0005615">
    <property type="term" value="C:extracellular space"/>
    <property type="evidence" value="ECO:0007669"/>
    <property type="project" value="TreeGrafter"/>
</dbReference>
<comment type="caution">
    <text evidence="14">The sequence shown here is derived from an EMBL/GenBank/DDBJ whole genome shotgun (WGS) entry which is preliminary data.</text>
</comment>
<feature type="domain" description="Peptidase M1 membrane alanine aminopeptidase" evidence="11">
    <location>
        <begin position="227"/>
        <end position="444"/>
    </location>
</feature>
<dbReference type="InterPro" id="IPR014782">
    <property type="entry name" value="Peptidase_M1_dom"/>
</dbReference>
<dbReference type="InterPro" id="IPR050344">
    <property type="entry name" value="Peptidase_M1_aminopeptidases"/>
</dbReference>
<dbReference type="Pfam" id="PF17900">
    <property type="entry name" value="Peptidase_M1_N"/>
    <property type="match status" value="2"/>
</dbReference>
<proteinExistence type="inferred from homology"/>
<evidence type="ECO:0000256" key="3">
    <source>
        <dbReference type="ARBA" id="ARBA00022670"/>
    </source>
</evidence>
<dbReference type="PANTHER" id="PTHR11533:SF174">
    <property type="entry name" value="PUROMYCIN-SENSITIVE AMINOPEPTIDASE-RELATED"/>
    <property type="match status" value="1"/>
</dbReference>
<dbReference type="GO" id="GO:0043171">
    <property type="term" value="P:peptide catabolic process"/>
    <property type="evidence" value="ECO:0007669"/>
    <property type="project" value="TreeGrafter"/>
</dbReference>
<gene>
    <name evidence="14" type="ORF">HK103_001979</name>
</gene>
<name>A0AAD5Y709_9FUNG</name>
<dbReference type="InterPro" id="IPR045357">
    <property type="entry name" value="Aminopeptidase_N-like_N"/>
</dbReference>
<evidence type="ECO:0000256" key="4">
    <source>
        <dbReference type="ARBA" id="ARBA00022723"/>
    </source>
</evidence>
<dbReference type="Gene3D" id="1.25.50.20">
    <property type="match status" value="2"/>
</dbReference>
<feature type="domain" description="Aminopeptidase N-like N-terminal" evidence="13">
    <location>
        <begin position="5"/>
        <end position="186"/>
    </location>
</feature>
<evidence type="ECO:0000256" key="10">
    <source>
        <dbReference type="PIRSR" id="PIRSR634016-4"/>
    </source>
</evidence>
<feature type="domain" description="ERAP1-like C-terminal" evidence="12">
    <location>
        <begin position="526"/>
        <end position="840"/>
    </location>
</feature>
<dbReference type="Pfam" id="PF01433">
    <property type="entry name" value="Peptidase_M1"/>
    <property type="match status" value="2"/>
</dbReference>
<feature type="domain" description="ERAP1-like C-terminal" evidence="12">
    <location>
        <begin position="1385"/>
        <end position="1699"/>
    </location>
</feature>
<evidence type="ECO:0000313" key="15">
    <source>
        <dbReference type="Proteomes" id="UP001210925"/>
    </source>
</evidence>
<evidence type="ECO:0000259" key="13">
    <source>
        <dbReference type="Pfam" id="PF17900"/>
    </source>
</evidence>
<dbReference type="InterPro" id="IPR024571">
    <property type="entry name" value="ERAP1-like_C_dom"/>
</dbReference>
<feature type="binding site" evidence="9">
    <location>
        <position position="299"/>
    </location>
    <ligand>
        <name>Zn(2+)</name>
        <dbReference type="ChEBI" id="CHEBI:29105"/>
        <note>catalytic</note>
    </ligand>
</feature>
<comment type="cofactor">
    <cofactor evidence="9">
        <name>Zn(2+)</name>
        <dbReference type="ChEBI" id="CHEBI:29105"/>
    </cofactor>
    <text evidence="9">Binds 1 zinc ion per subunit.</text>
</comment>
<dbReference type="InterPro" id="IPR027268">
    <property type="entry name" value="Peptidase_M4/M1_CTD_sf"/>
</dbReference>
<dbReference type="Proteomes" id="UP001210925">
    <property type="component" value="Unassembled WGS sequence"/>
</dbReference>
<evidence type="ECO:0000256" key="9">
    <source>
        <dbReference type="PIRSR" id="PIRSR634016-3"/>
    </source>
</evidence>
<dbReference type="Gene3D" id="2.60.40.1730">
    <property type="entry name" value="tricorn interacting facor f3 domain"/>
    <property type="match status" value="2"/>
</dbReference>
<evidence type="ECO:0008006" key="16">
    <source>
        <dbReference type="Google" id="ProtNLM"/>
    </source>
</evidence>
<feature type="active site" description="Proton acceptor" evidence="8">
    <location>
        <position position="300"/>
    </location>
</feature>
<dbReference type="PANTHER" id="PTHR11533">
    <property type="entry name" value="PROTEASE M1 ZINC METALLOPROTEASE"/>
    <property type="match status" value="1"/>
</dbReference>
<dbReference type="EMBL" id="JADGKB010000016">
    <property type="protein sequence ID" value="KAJ3259718.1"/>
    <property type="molecule type" value="Genomic_DNA"/>
</dbReference>
<protein>
    <recommendedName>
        <fullName evidence="16">Aminopeptidase</fullName>
    </recommendedName>
</protein>
<dbReference type="GO" id="GO:0070006">
    <property type="term" value="F:metalloaminopeptidase activity"/>
    <property type="evidence" value="ECO:0007669"/>
    <property type="project" value="TreeGrafter"/>
</dbReference>
<feature type="domain" description="Peptidase M1 membrane alanine aminopeptidase" evidence="11">
    <location>
        <begin position="1086"/>
        <end position="1303"/>
    </location>
</feature>
<evidence type="ECO:0000256" key="1">
    <source>
        <dbReference type="ARBA" id="ARBA00010136"/>
    </source>
</evidence>
<sequence>MQKASISVLESTNKIIVNGKDLKIIKSSVSLLRTKNGIESVSWPKDPTTHRNTQEAASVSYGEKDDLIIFEFGSEIPADSQVILFAEFAGIHGDDMNGFYRTQYVDEAGVKKYMVTTQFQSSGCRSCFPSFDQPNMKAVFDITLYVPRNLTCLSNMNIVKEENTVINNKDLKIIKFDSTPIMSTYLVAMCVGEFDYVEAIANPKVEGAKPIKCRVYTPKGKQMEGVFALEVGVKTLEFFSEYFGIPYPLPKCDQIAVPELSFGAMENWGLITYREILILYDKDKSGDQFKRGIASTVCHELAHQWFGNLVTMNWWNDLWLNEGFATFIGTFATDHLFPEWNIFGDFVIDEFGYALHVDAERNSHPIEVTVNTPQEVNEVFDGISYSKGASVIRMLEAYLGSAAFKEGVKNYLKKHAYKNTVTNDLWDSLSQVSGADVKSLMNNWTCQMGYPLVHVSETYNTESQTLTLNFKQNWFLIAGDLTAEEEAAIWSVPLTIYTSDGKVTNYLLDKKEGTITIPYASGTEFWLVNYKATGFYRVQYSKEHIDKLSSVVSANVDALTVPDKCLLVSNSFALAAAGLSKTSHALALVQAFVNESNRLVLEQIDDCLEGLLRVWTDNSEVVNAIHAIQKSIFSRVIAKYGYEFDPKEDNAISIIRKFAIKACALAGEQKTVKVLQDLYSKYRDGEIPSIHANIYEIALAVGMNESKEVEKDFNYILQLAQRNNPVEVRAALLAIGGVNDPNFVNRALDMVFNQDLISSQNIPLVLRGLGVYAPRSLLLANRELLWKWFTSNWKVLHKNYSSTLGLLNMIFSACAGQTNEDFLIELKSWSEGKDLPEPSERIKEINGIQRTVLNRISSLEVSLRISVLESTNKIIVNGKDLKIIKSSVSLLRTKNGIESVSWPKDPTTHRNTQEAASVSYGEKDDLIIFEFGSEIPADSQVILFAEFAGIHGDDMNGFYRTQYVDEAGVKKYMVTTQFQSSGCRSCFPSFDQPNMKAVFDITLYVPRNLTCLSNMNIVKEENTVINNKDLKIIKFDSTPIMSTYLVAMCVGEFDYVEAIANPKVEGAKPIKCRVYTPKGKQMEGVFALEVGVKTLEFFSEYFGIPYPLPKCDQIAVPELSVGGMENWGLITYTEILILYDKDKSGDQFKRGIASTVCHELAHQWFGNLVTMNWWNDLWLNEGFATFIGTFATDHLFPEWDNFGNFVIYRFGYALELDAERNSHPIEVTVNTPQEVNEVFDGISYSKGASVIRMLEAYLGSAAFKEGVKNYLKKHAYKNTVTNDLWDSLSQVSGTDVKSLMNNWTCQMGYPLVHVSETYNTESQTLTLNFKQNWFLIAGDLTAEEEAAIWSVPLTIYTSDGKVTNYLLDKKEGTITIPYASGTEFWLVNYKATGFYRVQYSKEHIDKLSSVVSANVDALTVPDKCLLVSNSFALAAAGLSKTSHALALVQAFVNESNRLVLEQIDDCLEGLLRVWTDNSEVVNAIHAIQKSIFSRVIAKYGYEFDPKEDNAISIIRKFAIKACALAGEQKTVKVLQDLYSKYRDGEIPSIHANIYEIALAVGMNESKEVEKDFNYILQLAQRNNPVEVRAALLAIGGVNDPNFVNRALDMVFNQDLISSQNIPLVLRGLGVYAPRSLLLANRELLWKWFTSNWKVLHKNYSSTLGLLNMIFSACAGQTNEDFLIELKSWSEGKDLPEPSERIKEINGIQRTVLNRISSLEVSLRYAKRDTDDVKSWIFTNL</sequence>
<feature type="binding site" evidence="9">
    <location>
        <position position="303"/>
    </location>
    <ligand>
        <name>Zn(2+)</name>
        <dbReference type="ChEBI" id="CHEBI:29105"/>
        <note>catalytic</note>
    </ligand>
</feature>
<keyword evidence="6 9" id="KW-0862">Zinc</keyword>
<evidence type="ECO:0000259" key="12">
    <source>
        <dbReference type="Pfam" id="PF11838"/>
    </source>
</evidence>
<dbReference type="Gene3D" id="2.60.40.1910">
    <property type="match status" value="2"/>
</dbReference>
<comment type="similarity">
    <text evidence="1">Belongs to the peptidase M1 family.</text>
</comment>
<dbReference type="GO" id="GO:0008270">
    <property type="term" value="F:zinc ion binding"/>
    <property type="evidence" value="ECO:0007669"/>
    <property type="project" value="InterPro"/>
</dbReference>
<evidence type="ECO:0000256" key="5">
    <source>
        <dbReference type="ARBA" id="ARBA00022801"/>
    </source>
</evidence>
<keyword evidence="7" id="KW-0482">Metalloprotease</keyword>
<dbReference type="InterPro" id="IPR042097">
    <property type="entry name" value="Aminopeptidase_N-like_N_sf"/>
</dbReference>
<keyword evidence="4 9" id="KW-0479">Metal-binding</keyword>
<keyword evidence="3" id="KW-0645">Protease</keyword>
<dbReference type="GO" id="GO:0005737">
    <property type="term" value="C:cytoplasm"/>
    <property type="evidence" value="ECO:0007669"/>
    <property type="project" value="TreeGrafter"/>
</dbReference>